<dbReference type="EMBL" id="JACGWN010000015">
    <property type="protein sequence ID" value="KAL0401946.1"/>
    <property type="molecule type" value="Genomic_DNA"/>
</dbReference>
<accession>A0AAW2TAL8</accession>
<dbReference type="PANTHER" id="PTHR33116">
    <property type="entry name" value="REVERSE TRANSCRIPTASE ZINC-BINDING DOMAIN-CONTAINING PROTEIN-RELATED-RELATED"/>
    <property type="match status" value="1"/>
</dbReference>
<sequence length="310" mass="34793">MRIKRRVRTAFPRDFQGSMAGDRGGSDVSRSRFLPFGRISNNILLAPELFSGYNRRDQPPRCALKVDLRKAYDMLEWDFVCAALRLFGFPERVIAWVEECITTTTFSILLNWEMRGFFKGARGLRHRGSSVPLSVCSCHGSFVDVQSVILFRDGLSSFADWSGLEANAQKSQLLISKAAKDMKLRLLAAFGFQEGTLPIRYLGLPLISARLTTGDCRPLLIKVDERLKGWGKLQLSFAARVQLLRYVVSSLNIYWTMAFVLRKGVIRIIEAKMRSFLWQGHRSRNGQGGLVGCLQANGSGGTRNSAVRCS</sequence>
<reference evidence="1" key="1">
    <citation type="submission" date="2020-06" db="EMBL/GenBank/DDBJ databases">
        <authorList>
            <person name="Li T."/>
            <person name="Hu X."/>
            <person name="Zhang T."/>
            <person name="Song X."/>
            <person name="Zhang H."/>
            <person name="Dai N."/>
            <person name="Sheng W."/>
            <person name="Hou X."/>
            <person name="Wei L."/>
        </authorList>
    </citation>
    <scope>NUCLEOTIDE SEQUENCE</scope>
    <source>
        <strain evidence="1">KEN1</strain>
        <tissue evidence="1">Leaf</tissue>
    </source>
</reference>
<organism evidence="1">
    <name type="scientific">Sesamum latifolium</name>
    <dbReference type="NCBI Taxonomy" id="2727402"/>
    <lineage>
        <taxon>Eukaryota</taxon>
        <taxon>Viridiplantae</taxon>
        <taxon>Streptophyta</taxon>
        <taxon>Embryophyta</taxon>
        <taxon>Tracheophyta</taxon>
        <taxon>Spermatophyta</taxon>
        <taxon>Magnoliopsida</taxon>
        <taxon>eudicotyledons</taxon>
        <taxon>Gunneridae</taxon>
        <taxon>Pentapetalae</taxon>
        <taxon>asterids</taxon>
        <taxon>lamiids</taxon>
        <taxon>Lamiales</taxon>
        <taxon>Pedaliaceae</taxon>
        <taxon>Sesamum</taxon>
    </lineage>
</organism>
<comment type="caution">
    <text evidence="1">The sequence shown here is derived from an EMBL/GenBank/DDBJ whole genome shotgun (WGS) entry which is preliminary data.</text>
</comment>
<dbReference type="AlphaFoldDB" id="A0AAW2TAL8"/>
<dbReference type="PANTHER" id="PTHR33116:SF76">
    <property type="entry name" value="DUF4283 DOMAIN-CONTAINING PROTEIN"/>
    <property type="match status" value="1"/>
</dbReference>
<protein>
    <recommendedName>
        <fullName evidence="2">Reverse transcriptase domain-containing protein</fullName>
    </recommendedName>
</protein>
<proteinExistence type="predicted"/>
<evidence type="ECO:0000313" key="1">
    <source>
        <dbReference type="EMBL" id="KAL0401946.1"/>
    </source>
</evidence>
<gene>
    <name evidence="1" type="ORF">Slati_4224500</name>
</gene>
<evidence type="ECO:0008006" key="2">
    <source>
        <dbReference type="Google" id="ProtNLM"/>
    </source>
</evidence>
<reference evidence="1" key="2">
    <citation type="journal article" date="2024" name="Plant">
        <title>Genomic evolution and insights into agronomic trait innovations of Sesamum species.</title>
        <authorList>
            <person name="Miao H."/>
            <person name="Wang L."/>
            <person name="Qu L."/>
            <person name="Liu H."/>
            <person name="Sun Y."/>
            <person name="Le M."/>
            <person name="Wang Q."/>
            <person name="Wei S."/>
            <person name="Zheng Y."/>
            <person name="Lin W."/>
            <person name="Duan Y."/>
            <person name="Cao H."/>
            <person name="Xiong S."/>
            <person name="Wang X."/>
            <person name="Wei L."/>
            <person name="Li C."/>
            <person name="Ma Q."/>
            <person name="Ju M."/>
            <person name="Zhao R."/>
            <person name="Li G."/>
            <person name="Mu C."/>
            <person name="Tian Q."/>
            <person name="Mei H."/>
            <person name="Zhang T."/>
            <person name="Gao T."/>
            <person name="Zhang H."/>
        </authorList>
    </citation>
    <scope>NUCLEOTIDE SEQUENCE</scope>
    <source>
        <strain evidence="1">KEN1</strain>
    </source>
</reference>
<name>A0AAW2TAL8_9LAMI</name>